<protein>
    <submittedName>
        <fullName evidence="1">Uncharacterized protein</fullName>
    </submittedName>
</protein>
<sequence length="83" mass="8994">MDNWNVLAAQTSSQAIGLHDSGTVKTRLGNNTRFDDEVIFLFVHHRVGGLGGGSVVLGECVSGAGPMNKQLMHPRQICHCSRY</sequence>
<evidence type="ECO:0000313" key="2">
    <source>
        <dbReference type="Proteomes" id="UP001059596"/>
    </source>
</evidence>
<dbReference type="AlphaFoldDB" id="A0A9P9Z0B3"/>
<gene>
    <name evidence="1" type="ORF">M5D96_002353</name>
</gene>
<proteinExistence type="predicted"/>
<keyword evidence="2" id="KW-1185">Reference proteome</keyword>
<dbReference type="EMBL" id="JAMKOV010000001">
    <property type="protein sequence ID" value="KAI8046153.1"/>
    <property type="molecule type" value="Genomic_DNA"/>
</dbReference>
<accession>A0A9P9Z0B3</accession>
<comment type="caution">
    <text evidence="1">The sequence shown here is derived from an EMBL/GenBank/DDBJ whole genome shotgun (WGS) entry which is preliminary data.</text>
</comment>
<organism evidence="1 2">
    <name type="scientific">Drosophila gunungcola</name>
    <name type="common">fruit fly</name>
    <dbReference type="NCBI Taxonomy" id="103775"/>
    <lineage>
        <taxon>Eukaryota</taxon>
        <taxon>Metazoa</taxon>
        <taxon>Ecdysozoa</taxon>
        <taxon>Arthropoda</taxon>
        <taxon>Hexapoda</taxon>
        <taxon>Insecta</taxon>
        <taxon>Pterygota</taxon>
        <taxon>Neoptera</taxon>
        <taxon>Endopterygota</taxon>
        <taxon>Diptera</taxon>
        <taxon>Brachycera</taxon>
        <taxon>Muscomorpha</taxon>
        <taxon>Ephydroidea</taxon>
        <taxon>Drosophilidae</taxon>
        <taxon>Drosophila</taxon>
        <taxon>Sophophora</taxon>
    </lineage>
</organism>
<dbReference type="Proteomes" id="UP001059596">
    <property type="component" value="Chromosome 3R"/>
</dbReference>
<reference evidence="1" key="1">
    <citation type="journal article" date="2023" name="Genome Biol. Evol.">
        <title>Long-read-based Genome Assembly of Drosophila gunungcola Reveals Fewer Chemosensory Genes in Flower-breeding Species.</title>
        <authorList>
            <person name="Negi A."/>
            <person name="Liao B.Y."/>
            <person name="Yeh S.D."/>
        </authorList>
    </citation>
    <scope>NUCLEOTIDE SEQUENCE</scope>
    <source>
        <strain evidence="1">Sukarami</strain>
    </source>
</reference>
<name>A0A9P9Z0B3_9MUSC</name>
<evidence type="ECO:0000313" key="1">
    <source>
        <dbReference type="EMBL" id="KAI8046153.1"/>
    </source>
</evidence>